<dbReference type="Proteomes" id="UP000824102">
    <property type="component" value="Unassembled WGS sequence"/>
</dbReference>
<comment type="caution">
    <text evidence="2">The sequence shown here is derived from an EMBL/GenBank/DDBJ whole genome shotgun (WGS) entry which is preliminary data.</text>
</comment>
<evidence type="ECO:0000256" key="1">
    <source>
        <dbReference type="SAM" id="SignalP"/>
    </source>
</evidence>
<proteinExistence type="predicted"/>
<reference evidence="2" key="1">
    <citation type="journal article" date="2021" name="PeerJ">
        <title>Extensive microbial diversity within the chicken gut microbiome revealed by metagenomics and culture.</title>
        <authorList>
            <person name="Gilroy R."/>
            <person name="Ravi A."/>
            <person name="Getino M."/>
            <person name="Pursley I."/>
            <person name="Horton D.L."/>
            <person name="Alikhan N.F."/>
            <person name="Baker D."/>
            <person name="Gharbi K."/>
            <person name="Hall N."/>
            <person name="Watson M."/>
            <person name="Adriaenssens E.M."/>
            <person name="Foster-Nyarko E."/>
            <person name="Jarju S."/>
            <person name="Secka A."/>
            <person name="Antonio M."/>
            <person name="Oren A."/>
            <person name="Chaudhuri R.R."/>
            <person name="La Ragione R."/>
            <person name="Hildebrand F."/>
            <person name="Pallen M.J."/>
        </authorList>
    </citation>
    <scope>NUCLEOTIDE SEQUENCE</scope>
    <source>
        <strain evidence="2">ChiW7-2402</strain>
    </source>
</reference>
<accession>A0A9D2G3U8</accession>
<feature type="signal peptide" evidence="1">
    <location>
        <begin position="1"/>
        <end position="24"/>
    </location>
</feature>
<organism evidence="2 3">
    <name type="scientific">Candidatus Gallimonas intestinavium</name>
    <dbReference type="NCBI Taxonomy" id="2838603"/>
    <lineage>
        <taxon>Bacteria</taxon>
        <taxon>Bacillati</taxon>
        <taxon>Bacillota</taxon>
        <taxon>Clostridia</taxon>
        <taxon>Candidatus Gallimonas</taxon>
    </lineage>
</organism>
<dbReference type="EMBL" id="DXBB01000053">
    <property type="protein sequence ID" value="HIZ72604.1"/>
    <property type="molecule type" value="Genomic_DNA"/>
</dbReference>
<name>A0A9D2G3U8_9FIRM</name>
<dbReference type="Pfam" id="PF09551">
    <property type="entry name" value="Spore_II_R"/>
    <property type="match status" value="1"/>
</dbReference>
<keyword evidence="1" id="KW-0732">Signal</keyword>
<gene>
    <name evidence="2" type="ORF">H9964_03370</name>
</gene>
<evidence type="ECO:0000313" key="3">
    <source>
        <dbReference type="Proteomes" id="UP000824102"/>
    </source>
</evidence>
<dbReference type="InterPro" id="IPR014202">
    <property type="entry name" value="Spore_II_R"/>
</dbReference>
<dbReference type="AlphaFoldDB" id="A0A9D2G3U8"/>
<sequence length="175" mass="19152">MKKFCVCALLTALFFGLVFTFGNAEGGAEDPSSYLRIHVRANSNSEEDQTVKYLVRDALVEYLTPLVAGAESKEEALSLVRGRLQEAEAVAEGVLLRNGFSYGASAKLAQEEFPTRVYEGATLPAGVYDAFLLELGSGEGDNWWCVVYPPLCFVGGETDIVYKSKILEIIRSFFA</sequence>
<reference evidence="2" key="2">
    <citation type="submission" date="2021-04" db="EMBL/GenBank/DDBJ databases">
        <authorList>
            <person name="Gilroy R."/>
        </authorList>
    </citation>
    <scope>NUCLEOTIDE SEQUENCE</scope>
    <source>
        <strain evidence="2">ChiW7-2402</strain>
    </source>
</reference>
<feature type="chain" id="PRO_5039664972" evidence="1">
    <location>
        <begin position="25"/>
        <end position="175"/>
    </location>
</feature>
<evidence type="ECO:0000313" key="2">
    <source>
        <dbReference type="EMBL" id="HIZ72604.1"/>
    </source>
</evidence>
<protein>
    <submittedName>
        <fullName evidence="2">Stage II sporulation protein R</fullName>
    </submittedName>
</protein>